<accession>A0A2N9AMG0</accession>
<feature type="region of interest" description="Disordered" evidence="1">
    <location>
        <begin position="322"/>
        <end position="353"/>
    </location>
</feature>
<dbReference type="Proteomes" id="UP000233769">
    <property type="component" value="Chromosome tk0001"/>
</dbReference>
<sequence>MGAKSHDPVARIEAGGDFGALLAHAGHLHSLRLHRLAGGVIAPNRGAAPLVEQGGEGHLDRRGADSLRRFELQGDGRPERSVFTTTRKDVARPVSSSGRIGNGGQLPQARRVGCFALGIERCLGFALGQTTACLGQEDLRLPRPVARQPDHGLARSDHFPGIGGNLHHHAVGIGLELGVTCLVLDLAGLGFGIGELGDGCIGRTLVLVVGLLRGPAVGHELTATLLVGLGLDHLGAGSLDGGARGIEGEGEVGPVEAHQRLAEVHAVTRIDETLEDLASYPEAKVALGAGPDHAGVARHDAGAWGDLGHLDEGRLRVHGRLGRRAGRKGQTGQTDYPSRIHSPFPPWPIKSLK</sequence>
<feature type="compositionally biased region" description="Pro residues" evidence="1">
    <location>
        <begin position="343"/>
        <end position="353"/>
    </location>
</feature>
<evidence type="ECO:0000256" key="1">
    <source>
        <dbReference type="SAM" id="MobiDB-lite"/>
    </source>
</evidence>
<dbReference type="EMBL" id="LT962688">
    <property type="protein sequence ID" value="SOR28340.1"/>
    <property type="molecule type" value="Genomic_DNA"/>
</dbReference>
<dbReference type="AlphaFoldDB" id="A0A2N9AMG0"/>
<name>A0A2N9AMG0_METEX</name>
<protein>
    <submittedName>
        <fullName evidence="2">Uncharacterized protein</fullName>
    </submittedName>
</protein>
<proteinExistence type="predicted"/>
<reference evidence="3" key="1">
    <citation type="submission" date="2017-10" db="EMBL/GenBank/DDBJ databases">
        <authorList>
            <person name="Regsiter A."/>
            <person name="William W."/>
        </authorList>
    </citation>
    <scope>NUCLEOTIDE SEQUENCE [LARGE SCALE GENOMIC DNA]</scope>
</reference>
<organism evidence="2 3">
    <name type="scientific">Methylorubrum extorquens</name>
    <name type="common">Methylobacterium dichloromethanicum</name>
    <name type="synonym">Methylobacterium extorquens</name>
    <dbReference type="NCBI Taxonomy" id="408"/>
    <lineage>
        <taxon>Bacteria</taxon>
        <taxon>Pseudomonadati</taxon>
        <taxon>Pseudomonadota</taxon>
        <taxon>Alphaproteobacteria</taxon>
        <taxon>Hyphomicrobiales</taxon>
        <taxon>Methylobacteriaceae</taxon>
        <taxon>Methylorubrum</taxon>
    </lineage>
</organism>
<evidence type="ECO:0000313" key="3">
    <source>
        <dbReference type="Proteomes" id="UP000233769"/>
    </source>
</evidence>
<gene>
    <name evidence="2" type="ORF">TK0001_1738</name>
</gene>
<evidence type="ECO:0000313" key="2">
    <source>
        <dbReference type="EMBL" id="SOR28340.1"/>
    </source>
</evidence>